<evidence type="ECO:0000313" key="10">
    <source>
        <dbReference type="EMBL" id="KKB50494.1"/>
    </source>
</evidence>
<evidence type="ECO:0000256" key="4">
    <source>
        <dbReference type="ARBA" id="ARBA00022723"/>
    </source>
</evidence>
<comment type="catalytic activity">
    <reaction evidence="8">
        <text>succinate + ATP + CoA = succinyl-CoA + ADP + phosphate</text>
        <dbReference type="Rhea" id="RHEA:17661"/>
        <dbReference type="ChEBI" id="CHEBI:30031"/>
        <dbReference type="ChEBI" id="CHEBI:30616"/>
        <dbReference type="ChEBI" id="CHEBI:43474"/>
        <dbReference type="ChEBI" id="CHEBI:57287"/>
        <dbReference type="ChEBI" id="CHEBI:57292"/>
        <dbReference type="ChEBI" id="CHEBI:456216"/>
        <dbReference type="EC" id="6.2.1.5"/>
    </reaction>
</comment>
<evidence type="ECO:0000256" key="2">
    <source>
        <dbReference type="ARBA" id="ARBA00022532"/>
    </source>
</evidence>
<dbReference type="InterPro" id="IPR016102">
    <property type="entry name" value="Succinyl-CoA_synth-like"/>
</dbReference>
<keyword evidence="4 8" id="KW-0479">Metal-binding</keyword>
<dbReference type="Gene3D" id="3.40.50.261">
    <property type="entry name" value="Succinyl-CoA synthetase domains"/>
    <property type="match status" value="1"/>
</dbReference>
<dbReference type="InterPro" id="IPR017866">
    <property type="entry name" value="Succ-CoA_synthase_bsu_CS"/>
</dbReference>
<feature type="binding site" evidence="8">
    <location>
        <begin position="53"/>
        <end position="55"/>
    </location>
    <ligand>
        <name>ATP</name>
        <dbReference type="ChEBI" id="CHEBI:30616"/>
    </ligand>
</feature>
<evidence type="ECO:0000256" key="6">
    <source>
        <dbReference type="ARBA" id="ARBA00022840"/>
    </source>
</evidence>
<dbReference type="InterPro" id="IPR013650">
    <property type="entry name" value="ATP-grasp_succ-CoA_synth-type"/>
</dbReference>
<dbReference type="Gene3D" id="3.30.1490.20">
    <property type="entry name" value="ATP-grasp fold, A domain"/>
    <property type="match status" value="1"/>
</dbReference>
<feature type="binding site" evidence="8">
    <location>
        <position position="192"/>
    </location>
    <ligand>
        <name>Mg(2+)</name>
        <dbReference type="ChEBI" id="CHEBI:18420"/>
    </ligand>
</feature>
<dbReference type="FunFam" id="3.40.50.261:FF:000007">
    <property type="entry name" value="Succinate--CoA ligase [ADP-forming] subunit beta"/>
    <property type="match status" value="1"/>
</dbReference>
<dbReference type="InterPro" id="IPR011761">
    <property type="entry name" value="ATP-grasp"/>
</dbReference>
<dbReference type="RefSeq" id="WP_028729438.1">
    <property type="nucleotide sequence ID" value="NZ_KE386763.1"/>
</dbReference>
<evidence type="ECO:0000256" key="3">
    <source>
        <dbReference type="ARBA" id="ARBA00022598"/>
    </source>
</evidence>
<dbReference type="Proteomes" id="UP000033035">
    <property type="component" value="Unassembled WGS sequence"/>
</dbReference>
<reference evidence="10 11" key="1">
    <citation type="submission" date="2013-04" db="EMBL/GenBank/DDBJ databases">
        <title>The Genome Sequence of Parabacteroides gordonii DSM 23371.</title>
        <authorList>
            <consortium name="The Broad Institute Genomics Platform"/>
            <person name="Earl A."/>
            <person name="Ward D."/>
            <person name="Feldgarden M."/>
            <person name="Gevers D."/>
            <person name="Martens E."/>
            <person name="Sakamoto M."/>
            <person name="Benno Y."/>
            <person name="Suzuki N."/>
            <person name="Matsunaga N."/>
            <person name="Koshihara K."/>
            <person name="Seki M."/>
            <person name="Komiya H."/>
            <person name="Walker B."/>
            <person name="Young S."/>
            <person name="Zeng Q."/>
            <person name="Gargeya S."/>
            <person name="Fitzgerald M."/>
            <person name="Haas B."/>
            <person name="Abouelleil A."/>
            <person name="Allen A.W."/>
            <person name="Alvarado L."/>
            <person name="Arachchi H.M."/>
            <person name="Berlin A.M."/>
            <person name="Chapman S.B."/>
            <person name="Gainer-Dewar J."/>
            <person name="Goldberg J."/>
            <person name="Griggs A."/>
            <person name="Gujja S."/>
            <person name="Hansen M."/>
            <person name="Howarth C."/>
            <person name="Imamovic A."/>
            <person name="Ireland A."/>
            <person name="Larimer J."/>
            <person name="McCowan C."/>
            <person name="Murphy C."/>
            <person name="Pearson M."/>
            <person name="Poon T.W."/>
            <person name="Priest M."/>
            <person name="Roberts A."/>
            <person name="Saif S."/>
            <person name="Shea T."/>
            <person name="Sisk P."/>
            <person name="Sykes S."/>
            <person name="Wortman J."/>
            <person name="Nusbaum C."/>
            <person name="Birren B."/>
        </authorList>
    </citation>
    <scope>NUCLEOTIDE SEQUENCE [LARGE SCALE GENOMIC DNA]</scope>
    <source>
        <strain evidence="10 11">MS-1</strain>
    </source>
</reference>
<dbReference type="Pfam" id="PF08442">
    <property type="entry name" value="ATP-grasp_2"/>
    <property type="match status" value="1"/>
</dbReference>
<dbReference type="PANTHER" id="PTHR11815:SF10">
    <property type="entry name" value="SUCCINATE--COA LIGASE [GDP-FORMING] SUBUNIT BETA, MITOCHONDRIAL"/>
    <property type="match status" value="1"/>
</dbReference>
<comment type="catalytic activity">
    <reaction evidence="8">
        <text>GTP + succinate + CoA = succinyl-CoA + GDP + phosphate</text>
        <dbReference type="Rhea" id="RHEA:22120"/>
        <dbReference type="ChEBI" id="CHEBI:30031"/>
        <dbReference type="ChEBI" id="CHEBI:37565"/>
        <dbReference type="ChEBI" id="CHEBI:43474"/>
        <dbReference type="ChEBI" id="CHEBI:57287"/>
        <dbReference type="ChEBI" id="CHEBI:57292"/>
        <dbReference type="ChEBI" id="CHEBI:58189"/>
    </reaction>
</comment>
<dbReference type="PIRSF" id="PIRSF001554">
    <property type="entry name" value="SucCS_beta"/>
    <property type="match status" value="1"/>
</dbReference>
<comment type="similarity">
    <text evidence="1 8">Belongs to the succinate/malate CoA ligase beta subunit family.</text>
</comment>
<dbReference type="PATRIC" id="fig|1203610.3.peg.4107"/>
<keyword evidence="5 8" id="KW-0547">Nucleotide-binding</keyword>
<evidence type="ECO:0000256" key="8">
    <source>
        <dbReference type="HAMAP-Rule" id="MF_00558"/>
    </source>
</evidence>
<dbReference type="PANTHER" id="PTHR11815">
    <property type="entry name" value="SUCCINYL-COA SYNTHETASE BETA CHAIN"/>
    <property type="match status" value="1"/>
</dbReference>
<feature type="binding site" evidence="8">
    <location>
        <position position="46"/>
    </location>
    <ligand>
        <name>ATP</name>
        <dbReference type="ChEBI" id="CHEBI:30616"/>
    </ligand>
</feature>
<keyword evidence="7 8" id="KW-0460">Magnesium</keyword>
<dbReference type="HAMAP" id="MF_00558">
    <property type="entry name" value="Succ_CoA_beta"/>
    <property type="match status" value="1"/>
</dbReference>
<keyword evidence="11" id="KW-1185">Reference proteome</keyword>
<dbReference type="GO" id="GO:0004775">
    <property type="term" value="F:succinate-CoA ligase (ADP-forming) activity"/>
    <property type="evidence" value="ECO:0007669"/>
    <property type="project" value="UniProtKB-UniRule"/>
</dbReference>
<feature type="domain" description="ATP-grasp" evidence="9">
    <location>
        <begin position="9"/>
        <end position="224"/>
    </location>
</feature>
<evidence type="ECO:0000259" key="9">
    <source>
        <dbReference type="PROSITE" id="PS50975"/>
    </source>
</evidence>
<dbReference type="EMBL" id="AQHW01000020">
    <property type="protein sequence ID" value="KKB50494.1"/>
    <property type="molecule type" value="Genomic_DNA"/>
</dbReference>
<protein>
    <recommendedName>
        <fullName evidence="8">Succinate--CoA ligase [ADP-forming] subunit beta</fullName>
        <ecNumber evidence="8">6.2.1.5</ecNumber>
    </recommendedName>
    <alternativeName>
        <fullName evidence="8">Succinyl-CoA synthetase subunit beta</fullName>
        <shortName evidence="8">SCS-beta</shortName>
    </alternativeName>
</protein>
<feature type="binding site" evidence="8">
    <location>
        <position position="257"/>
    </location>
    <ligand>
        <name>substrate</name>
        <note>ligand shared with subunit alpha</note>
    </ligand>
</feature>
<dbReference type="STRING" id="1203610.HMPREF1536_04030"/>
<dbReference type="GO" id="GO:0000287">
    <property type="term" value="F:magnesium ion binding"/>
    <property type="evidence" value="ECO:0007669"/>
    <property type="project" value="UniProtKB-UniRule"/>
</dbReference>
<dbReference type="NCBIfam" id="TIGR01016">
    <property type="entry name" value="sucCoAbeta"/>
    <property type="match status" value="1"/>
</dbReference>
<dbReference type="GO" id="GO:0004776">
    <property type="term" value="F:succinate-CoA ligase (GDP-forming) activity"/>
    <property type="evidence" value="ECO:0007669"/>
    <property type="project" value="RHEA"/>
</dbReference>
<keyword evidence="6 8" id="KW-0067">ATP-binding</keyword>
<feature type="binding site" evidence="8">
    <location>
        <position position="100"/>
    </location>
    <ligand>
        <name>ATP</name>
        <dbReference type="ChEBI" id="CHEBI:30616"/>
    </ligand>
</feature>
<feature type="binding site" evidence="8">
    <location>
        <position position="206"/>
    </location>
    <ligand>
        <name>Mg(2+)</name>
        <dbReference type="ChEBI" id="CHEBI:18420"/>
    </ligand>
</feature>
<feature type="binding site" evidence="8">
    <location>
        <position position="95"/>
    </location>
    <ligand>
        <name>ATP</name>
        <dbReference type="ChEBI" id="CHEBI:30616"/>
    </ligand>
</feature>
<dbReference type="PROSITE" id="PS01217">
    <property type="entry name" value="SUCCINYL_COA_LIG_3"/>
    <property type="match status" value="1"/>
</dbReference>
<comment type="pathway">
    <text evidence="8">Carbohydrate metabolism; tricarboxylic acid cycle; succinate from succinyl-CoA (ligase route): step 1/1.</text>
</comment>
<dbReference type="InterPro" id="IPR005809">
    <property type="entry name" value="Succ_CoA_ligase-like_bsu"/>
</dbReference>
<feature type="binding site" evidence="8">
    <location>
        <begin position="314"/>
        <end position="316"/>
    </location>
    <ligand>
        <name>substrate</name>
        <note>ligand shared with subunit alpha</note>
    </ligand>
</feature>
<name>A0A0F5IY21_9BACT</name>
<dbReference type="GO" id="GO:0006099">
    <property type="term" value="P:tricarboxylic acid cycle"/>
    <property type="evidence" value="ECO:0007669"/>
    <property type="project" value="UniProtKB-UniRule"/>
</dbReference>
<comment type="cofactor">
    <cofactor evidence="8">
        <name>Mg(2+)</name>
        <dbReference type="ChEBI" id="CHEBI:18420"/>
    </cofactor>
    <text evidence="8">Binds 1 Mg(2+) ion per subunit.</text>
</comment>
<dbReference type="InterPro" id="IPR005811">
    <property type="entry name" value="SUCC_ACL_C"/>
</dbReference>
<dbReference type="NCBIfam" id="NF001913">
    <property type="entry name" value="PRK00696.1"/>
    <property type="match status" value="1"/>
</dbReference>
<dbReference type="GO" id="GO:0042709">
    <property type="term" value="C:succinate-CoA ligase complex"/>
    <property type="evidence" value="ECO:0007669"/>
    <property type="project" value="TreeGrafter"/>
</dbReference>
<dbReference type="SUPFAM" id="SSF52210">
    <property type="entry name" value="Succinyl-CoA synthetase domains"/>
    <property type="match status" value="1"/>
</dbReference>
<dbReference type="GO" id="GO:0005524">
    <property type="term" value="F:ATP binding"/>
    <property type="evidence" value="ECO:0007669"/>
    <property type="project" value="UniProtKB-UniRule"/>
</dbReference>
<keyword evidence="2 8" id="KW-0816">Tricarboxylic acid cycle</keyword>
<keyword evidence="3 8" id="KW-0436">Ligase</keyword>
<dbReference type="InterPro" id="IPR013815">
    <property type="entry name" value="ATP_grasp_subdomain_1"/>
</dbReference>
<evidence type="ECO:0000256" key="5">
    <source>
        <dbReference type="ARBA" id="ARBA00022741"/>
    </source>
</evidence>
<dbReference type="SUPFAM" id="SSF56059">
    <property type="entry name" value="Glutathione synthetase ATP-binding domain-like"/>
    <property type="match status" value="1"/>
</dbReference>
<dbReference type="AlphaFoldDB" id="A0A0F5IY21"/>
<accession>A0A0F5IY21</accession>
<dbReference type="EC" id="6.2.1.5" evidence="8"/>
<dbReference type="HOGENOM" id="CLU_037430_0_2_10"/>
<dbReference type="GO" id="GO:0005829">
    <property type="term" value="C:cytosol"/>
    <property type="evidence" value="ECO:0007669"/>
    <property type="project" value="TreeGrafter"/>
</dbReference>
<evidence type="ECO:0000313" key="11">
    <source>
        <dbReference type="Proteomes" id="UP000033035"/>
    </source>
</evidence>
<dbReference type="GO" id="GO:0006104">
    <property type="term" value="P:succinyl-CoA metabolic process"/>
    <property type="evidence" value="ECO:0007669"/>
    <property type="project" value="TreeGrafter"/>
</dbReference>
<comment type="caution">
    <text evidence="10">The sequence shown here is derived from an EMBL/GenBank/DDBJ whole genome shotgun (WGS) entry which is preliminary data.</text>
</comment>
<dbReference type="Pfam" id="PF00549">
    <property type="entry name" value="Ligase_CoA"/>
    <property type="match status" value="1"/>
</dbReference>
<dbReference type="Gene3D" id="3.30.470.20">
    <property type="entry name" value="ATP-grasp fold, B domain"/>
    <property type="match status" value="1"/>
</dbReference>
<comment type="caution">
    <text evidence="8">Lacks conserved residue(s) required for the propagation of feature annotation.</text>
</comment>
<sequence>MKIHEFQAKKLFSDYGIPVERHILCSTPEEVVAAFSQLGNEKVAIKAQVLTGGRGKAGGVKLAGNAEEALQHAESILGMTIKDYPVTRVIVSEAVNIHLEYYISFVIDRNSRSVVLMMSAEGGMDIEEVAHRAPEKIFHFRIDPLIGIPDYLARRYAFTLFDKTSQVNQLAGIIQNMYRLFIEKDASLVEINPLVMTREGVLIAIDAKMTFDDNALYRQPRVFSLFEPTEEEKIEARAKESGFSYVHMGGEIGCMVNGAGLAMATMDMIKLYGGDPANFLDIGGSSNPEKVIEAMKLLLKDPKVKVVLINIFGGITRCDDVAYGLLKAFEQINNDIPVIVRLTGTNEKEGRDLLRNTRFKVAETMGEATLMAVELSQNSKK</sequence>
<comment type="function">
    <text evidence="8">Succinyl-CoA synthetase functions in the citric acid cycle (TCA), coupling the hydrolysis of succinyl-CoA to the synthesis of either ATP or GTP and thus represents the only step of substrate-level phosphorylation in the TCA. The beta subunit provides nucleotide specificity of the enzyme and binds the substrate succinate, while the binding sites for coenzyme A and phosphate are found in the alpha subunit.</text>
</comment>
<dbReference type="PROSITE" id="PS50975">
    <property type="entry name" value="ATP_GRASP"/>
    <property type="match status" value="1"/>
</dbReference>
<evidence type="ECO:0000256" key="1">
    <source>
        <dbReference type="ARBA" id="ARBA00009182"/>
    </source>
</evidence>
<dbReference type="UniPathway" id="UPA00223">
    <property type="reaction ID" value="UER00999"/>
</dbReference>
<comment type="subunit">
    <text evidence="8">Heterotetramer of two alpha and two beta subunits.</text>
</comment>
<evidence type="ECO:0000256" key="7">
    <source>
        <dbReference type="ARBA" id="ARBA00022842"/>
    </source>
</evidence>
<dbReference type="FunFam" id="3.30.470.20:FF:000002">
    <property type="entry name" value="Succinate--CoA ligase [ADP-forming] subunit beta"/>
    <property type="match status" value="1"/>
</dbReference>
<proteinExistence type="inferred from homology"/>
<organism evidence="10 11">
    <name type="scientific">Parabacteroides gordonii MS-1 = DSM 23371</name>
    <dbReference type="NCBI Taxonomy" id="1203610"/>
    <lineage>
        <taxon>Bacteria</taxon>
        <taxon>Pseudomonadati</taxon>
        <taxon>Bacteroidota</taxon>
        <taxon>Bacteroidia</taxon>
        <taxon>Bacteroidales</taxon>
        <taxon>Tannerellaceae</taxon>
        <taxon>Parabacteroides</taxon>
    </lineage>
</organism>
<gene>
    <name evidence="8" type="primary">sucC</name>
    <name evidence="10" type="ORF">HMPREF1536_04030</name>
</gene>